<comment type="caution">
    <text evidence="1">The sequence shown here is derived from an EMBL/GenBank/DDBJ whole genome shotgun (WGS) entry which is preliminary data.</text>
</comment>
<reference evidence="1 2" key="1">
    <citation type="submission" date="2019-07" db="EMBL/GenBank/DDBJ databases">
        <title>Flavobacterium sp. nov., isolated from glacier ice.</title>
        <authorList>
            <person name="Liu Q."/>
            <person name="Xin Y.-H."/>
        </authorList>
    </citation>
    <scope>NUCLEOTIDE SEQUENCE [LARGE SCALE GENOMIC DNA]</scope>
    <source>
        <strain evidence="1 2">ZT4R6</strain>
    </source>
</reference>
<proteinExistence type="predicted"/>
<evidence type="ECO:0000313" key="1">
    <source>
        <dbReference type="EMBL" id="TRW25945.1"/>
    </source>
</evidence>
<dbReference type="EMBL" id="VJVZ01000003">
    <property type="protein sequence ID" value="TRW25945.1"/>
    <property type="molecule type" value="Genomic_DNA"/>
</dbReference>
<dbReference type="OrthoDB" id="1363600at2"/>
<name>A0A552V655_9FLAO</name>
<keyword evidence="2" id="KW-1185">Reference proteome</keyword>
<sequence>MTKYFKTILFLLFAFTTITIKAQTKMIVGEKHTISVDVPKNWLLAVDNKVPFFIKTNVINDHELNYMYVYGIDYEDNPNMDQWIDGNNDYMKQNFPGIKIDTLKLSFPNIKKDDFATGRYNVVTYLYPDGKKEALLIIECTHTIATVVMSSANASEFEKYLPSFKEIGSSVKILGTNLKE</sequence>
<dbReference type="Proteomes" id="UP000320643">
    <property type="component" value="Unassembled WGS sequence"/>
</dbReference>
<evidence type="ECO:0000313" key="2">
    <source>
        <dbReference type="Proteomes" id="UP000320643"/>
    </source>
</evidence>
<protein>
    <submittedName>
        <fullName evidence="1">Uncharacterized protein</fullName>
    </submittedName>
</protein>
<dbReference type="AlphaFoldDB" id="A0A552V655"/>
<organism evidence="1 2">
    <name type="scientific">Flavobacterium zepuense</name>
    <dbReference type="NCBI Taxonomy" id="2593302"/>
    <lineage>
        <taxon>Bacteria</taxon>
        <taxon>Pseudomonadati</taxon>
        <taxon>Bacteroidota</taxon>
        <taxon>Flavobacteriia</taxon>
        <taxon>Flavobacteriales</taxon>
        <taxon>Flavobacteriaceae</taxon>
        <taxon>Flavobacterium</taxon>
    </lineage>
</organism>
<accession>A0A552V655</accession>
<dbReference type="RefSeq" id="WP_143372609.1">
    <property type="nucleotide sequence ID" value="NZ_VJVZ01000003.1"/>
</dbReference>
<gene>
    <name evidence="1" type="ORF">FMM05_06900</name>
</gene>